<evidence type="ECO:0008006" key="3">
    <source>
        <dbReference type="Google" id="ProtNLM"/>
    </source>
</evidence>
<dbReference type="PANTHER" id="PTHR45913">
    <property type="entry name" value="EPM2A-INTERACTING PROTEIN 1"/>
    <property type="match status" value="1"/>
</dbReference>
<reference evidence="1" key="1">
    <citation type="submission" date="2021-12" db="EMBL/GenBank/DDBJ databases">
        <authorList>
            <person name="King R."/>
        </authorList>
    </citation>
    <scope>NUCLEOTIDE SEQUENCE</scope>
</reference>
<keyword evidence="2" id="KW-1185">Reference proteome</keyword>
<evidence type="ECO:0000313" key="1">
    <source>
        <dbReference type="EMBL" id="CAH0405955.1"/>
    </source>
</evidence>
<organism evidence="1 2">
    <name type="scientific">Chilo suppressalis</name>
    <name type="common">Asiatic rice borer moth</name>
    <dbReference type="NCBI Taxonomy" id="168631"/>
    <lineage>
        <taxon>Eukaryota</taxon>
        <taxon>Metazoa</taxon>
        <taxon>Ecdysozoa</taxon>
        <taxon>Arthropoda</taxon>
        <taxon>Hexapoda</taxon>
        <taxon>Insecta</taxon>
        <taxon>Pterygota</taxon>
        <taxon>Neoptera</taxon>
        <taxon>Endopterygota</taxon>
        <taxon>Lepidoptera</taxon>
        <taxon>Glossata</taxon>
        <taxon>Ditrysia</taxon>
        <taxon>Pyraloidea</taxon>
        <taxon>Crambidae</taxon>
        <taxon>Crambinae</taxon>
        <taxon>Chilo</taxon>
    </lineage>
</organism>
<name>A0ABN8BD97_CHISP</name>
<evidence type="ECO:0000313" key="2">
    <source>
        <dbReference type="Proteomes" id="UP001153292"/>
    </source>
</evidence>
<protein>
    <recommendedName>
        <fullName evidence="3">DUF4371 domain-containing protein</fullName>
    </recommendedName>
</protein>
<dbReference type="EMBL" id="OU963898">
    <property type="protein sequence ID" value="CAH0405955.1"/>
    <property type="molecule type" value="Genomic_DNA"/>
</dbReference>
<accession>A0ABN8BD97</accession>
<dbReference type="PANTHER" id="PTHR45913:SF5">
    <property type="entry name" value="GENERAL TRANSCRIPTION FACTOR II-I REPEAT DOMAIN-CONTAINING PROTEIN 2A-LIKE PROTEIN"/>
    <property type="match status" value="1"/>
</dbReference>
<gene>
    <name evidence="1" type="ORF">CHILSU_LOCUS9328</name>
</gene>
<dbReference type="Proteomes" id="UP001153292">
    <property type="component" value="Chromosome 5"/>
</dbReference>
<proteinExistence type="predicted"/>
<sequence length="110" mass="12202">MIKDCLIAVAEEICPEKIKVMMYNVYEELLDINSIHDTTTGTDIFKGVETTINKKNLRWKNLKSITTDGGKNKGMVALVSKAGADLGRCERCDRTGRRHMGGAENGRTPD</sequence>